<dbReference type="Pfam" id="PF01128">
    <property type="entry name" value="IspD"/>
    <property type="match status" value="1"/>
</dbReference>
<comment type="similarity">
    <text evidence="3 7">Belongs to the IspD/TarI cytidylyltransferase family. IspD subfamily.</text>
</comment>
<organism evidence="8 9">
    <name type="scientific">Pusillimonas minor</name>
    <dbReference type="NCBI Taxonomy" id="2697024"/>
    <lineage>
        <taxon>Bacteria</taxon>
        <taxon>Pseudomonadati</taxon>
        <taxon>Pseudomonadota</taxon>
        <taxon>Betaproteobacteria</taxon>
        <taxon>Burkholderiales</taxon>
        <taxon>Alcaligenaceae</taxon>
        <taxon>Pusillimonas</taxon>
    </lineage>
</organism>
<evidence type="ECO:0000256" key="2">
    <source>
        <dbReference type="ARBA" id="ARBA00004787"/>
    </source>
</evidence>
<comment type="catalytic activity">
    <reaction evidence="1 7">
        <text>2-C-methyl-D-erythritol 4-phosphate + CTP + H(+) = 4-CDP-2-C-methyl-D-erythritol + diphosphate</text>
        <dbReference type="Rhea" id="RHEA:13429"/>
        <dbReference type="ChEBI" id="CHEBI:15378"/>
        <dbReference type="ChEBI" id="CHEBI:33019"/>
        <dbReference type="ChEBI" id="CHEBI:37563"/>
        <dbReference type="ChEBI" id="CHEBI:57823"/>
        <dbReference type="ChEBI" id="CHEBI:58262"/>
        <dbReference type="EC" id="2.7.7.60"/>
    </reaction>
</comment>
<keyword evidence="9" id="KW-1185">Reference proteome</keyword>
<dbReference type="AlphaFoldDB" id="A0A842HKA4"/>
<accession>A0A842HKA4</accession>
<protein>
    <recommendedName>
        <fullName evidence="7">2-C-methyl-D-erythritol 4-phosphate cytidylyltransferase</fullName>
        <ecNumber evidence="7">2.7.7.60</ecNumber>
    </recommendedName>
    <alternativeName>
        <fullName evidence="7">4-diphosphocytidyl-2C-methyl-D-erythritol synthase</fullName>
    </alternativeName>
    <alternativeName>
        <fullName evidence="7">MEP cytidylyltransferase</fullName>
        <shortName evidence="7">MCT</shortName>
    </alternativeName>
</protein>
<dbReference type="Gene3D" id="3.90.550.10">
    <property type="entry name" value="Spore Coat Polysaccharide Biosynthesis Protein SpsA, Chain A"/>
    <property type="match status" value="1"/>
</dbReference>
<name>A0A842HKA4_9BURK</name>
<evidence type="ECO:0000313" key="9">
    <source>
        <dbReference type="Proteomes" id="UP000545386"/>
    </source>
</evidence>
<comment type="function">
    <text evidence="7">Catalyzes the formation of 4-diphosphocytidyl-2-C-methyl-D-erythritol from CTP and 2-C-methyl-D-erythritol 4-phosphate (MEP).</text>
</comment>
<evidence type="ECO:0000313" key="8">
    <source>
        <dbReference type="EMBL" id="MBC2768716.1"/>
    </source>
</evidence>
<comment type="pathway">
    <text evidence="2 7">Isoprenoid biosynthesis; isopentenyl diphosphate biosynthesis via DXP pathway; isopentenyl diphosphate from 1-deoxy-D-xylulose 5-phosphate: step 2/6.</text>
</comment>
<dbReference type="NCBIfam" id="TIGR00453">
    <property type="entry name" value="ispD"/>
    <property type="match status" value="1"/>
</dbReference>
<dbReference type="PANTHER" id="PTHR32125:SF4">
    <property type="entry name" value="2-C-METHYL-D-ERYTHRITOL 4-PHOSPHATE CYTIDYLYLTRANSFERASE, CHLOROPLASTIC"/>
    <property type="match status" value="1"/>
</dbReference>
<evidence type="ECO:0000256" key="6">
    <source>
        <dbReference type="ARBA" id="ARBA00023229"/>
    </source>
</evidence>
<feature type="site" description="Positions MEP for the nucleophilic attack" evidence="7">
    <location>
        <position position="177"/>
    </location>
</feature>
<dbReference type="InterPro" id="IPR034683">
    <property type="entry name" value="IspD/TarI"/>
</dbReference>
<evidence type="ECO:0000256" key="4">
    <source>
        <dbReference type="ARBA" id="ARBA00022679"/>
    </source>
</evidence>
<feature type="site" description="Transition state stabilizer" evidence="7">
    <location>
        <position position="17"/>
    </location>
</feature>
<dbReference type="RefSeq" id="WP_185778535.1">
    <property type="nucleotide sequence ID" value="NZ_JACJUU010000001.1"/>
</dbReference>
<keyword evidence="5 7" id="KW-0548">Nucleotidyltransferase</keyword>
<dbReference type="SUPFAM" id="SSF53448">
    <property type="entry name" value="Nucleotide-diphospho-sugar transferases"/>
    <property type="match status" value="1"/>
</dbReference>
<evidence type="ECO:0000256" key="3">
    <source>
        <dbReference type="ARBA" id="ARBA00009789"/>
    </source>
</evidence>
<dbReference type="HAMAP" id="MF_00108">
    <property type="entry name" value="IspD"/>
    <property type="match status" value="1"/>
</dbReference>
<dbReference type="FunFam" id="3.90.550.10:FF:000003">
    <property type="entry name" value="2-C-methyl-D-erythritol 4-phosphate cytidylyltransferase"/>
    <property type="match status" value="1"/>
</dbReference>
<evidence type="ECO:0000256" key="5">
    <source>
        <dbReference type="ARBA" id="ARBA00022695"/>
    </source>
</evidence>
<dbReference type="GO" id="GO:0050518">
    <property type="term" value="F:2-C-methyl-D-erythritol 4-phosphate cytidylyltransferase activity"/>
    <property type="evidence" value="ECO:0007669"/>
    <property type="project" value="UniProtKB-UniRule"/>
</dbReference>
<dbReference type="Proteomes" id="UP000545386">
    <property type="component" value="Unassembled WGS sequence"/>
</dbReference>
<dbReference type="CDD" id="cd02516">
    <property type="entry name" value="CDP-ME_synthetase"/>
    <property type="match status" value="1"/>
</dbReference>
<dbReference type="PROSITE" id="PS01295">
    <property type="entry name" value="ISPD"/>
    <property type="match status" value="1"/>
</dbReference>
<dbReference type="GO" id="GO:0019288">
    <property type="term" value="P:isopentenyl diphosphate biosynthetic process, methylerythritol 4-phosphate pathway"/>
    <property type="evidence" value="ECO:0007669"/>
    <property type="project" value="UniProtKB-UniRule"/>
</dbReference>
<keyword evidence="6 7" id="KW-0414">Isoprene biosynthesis</keyword>
<dbReference type="InterPro" id="IPR029044">
    <property type="entry name" value="Nucleotide-diphossugar_trans"/>
</dbReference>
<evidence type="ECO:0000256" key="7">
    <source>
        <dbReference type="HAMAP-Rule" id="MF_00108"/>
    </source>
</evidence>
<keyword evidence="4 7" id="KW-0808">Transferase</keyword>
<dbReference type="InterPro" id="IPR018294">
    <property type="entry name" value="ISPD_synthase_CS"/>
</dbReference>
<dbReference type="EC" id="2.7.7.60" evidence="7"/>
<sequence>MSKKIIAIVPAAGVGQRAQRDPADQPKQYRLLQGKPMLRWAVEALLADSRVDQVRVAVSAADPQAAAALQGLDRTVFRPCGGPSRAHTVLAALEDADLAHDDWVLVHDAARPGLPLPALSRLIDVCLAEGQGALLAQPVPDTVKRAGAQPVPETCVLTGAAPAAQPAVAVVAQTVSRDGLWLAQTPQMFQAGVLLCALQAALQSNKDITDEASAVELLGVAPRLVAGSVRNFKVTWPEDFELMEKWL</sequence>
<dbReference type="UniPathway" id="UPA00056">
    <property type="reaction ID" value="UER00093"/>
</dbReference>
<evidence type="ECO:0000256" key="1">
    <source>
        <dbReference type="ARBA" id="ARBA00001282"/>
    </source>
</evidence>
<dbReference type="InterPro" id="IPR001228">
    <property type="entry name" value="IspD"/>
</dbReference>
<proteinExistence type="inferred from homology"/>
<dbReference type="InterPro" id="IPR050088">
    <property type="entry name" value="IspD/TarI_cytidylyltransf_bact"/>
</dbReference>
<comment type="caution">
    <text evidence="8">The sequence shown here is derived from an EMBL/GenBank/DDBJ whole genome shotgun (WGS) entry which is preliminary data.</text>
</comment>
<dbReference type="PANTHER" id="PTHR32125">
    <property type="entry name" value="2-C-METHYL-D-ERYTHRITOL 4-PHOSPHATE CYTIDYLYLTRANSFERASE, CHLOROPLASTIC"/>
    <property type="match status" value="1"/>
</dbReference>
<reference evidence="8 9" key="1">
    <citation type="submission" date="2020-08" db="EMBL/GenBank/DDBJ databases">
        <title>Paraeoetvoesia sp. YC-7-48 draft genome sequence.</title>
        <authorList>
            <person name="Yao L."/>
        </authorList>
    </citation>
    <scope>NUCLEOTIDE SEQUENCE [LARGE SCALE GENOMIC DNA]</scope>
    <source>
        <strain evidence="9">YC-7-48</strain>
    </source>
</reference>
<feature type="site" description="Transition state stabilizer" evidence="7">
    <location>
        <position position="27"/>
    </location>
</feature>
<feature type="site" description="Positions MEP for the nucleophilic attack" evidence="7">
    <location>
        <position position="233"/>
    </location>
</feature>
<dbReference type="EMBL" id="JACJUU010000001">
    <property type="protein sequence ID" value="MBC2768716.1"/>
    <property type="molecule type" value="Genomic_DNA"/>
</dbReference>
<gene>
    <name evidence="7" type="primary">ispD</name>
    <name evidence="8" type="ORF">GTU67_02155</name>
</gene>